<dbReference type="Gene3D" id="3.30.1360.200">
    <property type="match status" value="1"/>
</dbReference>
<dbReference type="InterPro" id="IPR005791">
    <property type="entry name" value="SecD"/>
</dbReference>
<feature type="transmembrane region" description="Helical" evidence="9">
    <location>
        <begin position="314"/>
        <end position="333"/>
    </location>
</feature>
<dbReference type="PANTHER" id="PTHR30081:SF1">
    <property type="entry name" value="PROTEIN TRANSLOCASE SUBUNIT SECD"/>
    <property type="match status" value="1"/>
</dbReference>
<feature type="domain" description="SecDF P1 head subdomain" evidence="12">
    <location>
        <begin position="182"/>
        <end position="292"/>
    </location>
</feature>
<dbReference type="RefSeq" id="WP_052570386.1">
    <property type="nucleotide sequence ID" value="NZ_CP009498.1"/>
</dbReference>
<dbReference type="NCBIfam" id="TIGR00916">
    <property type="entry name" value="2A0604s01"/>
    <property type="match status" value="1"/>
</dbReference>
<accession>A0A0G3WJ67</accession>
<dbReference type="OrthoDB" id="9805019at2"/>
<dbReference type="Pfam" id="PF21760">
    <property type="entry name" value="SecD_1st"/>
    <property type="match status" value="1"/>
</dbReference>
<keyword evidence="3 9" id="KW-1003">Cell membrane</keyword>
<dbReference type="PANTHER" id="PTHR30081">
    <property type="entry name" value="PROTEIN-EXPORT MEMBRANE PROTEIN SEC"/>
    <property type="match status" value="1"/>
</dbReference>
<dbReference type="Pfam" id="PF02355">
    <property type="entry name" value="SecD_SecF_C"/>
    <property type="match status" value="1"/>
</dbReference>
<evidence type="ECO:0000256" key="2">
    <source>
        <dbReference type="ARBA" id="ARBA00022448"/>
    </source>
</evidence>
<keyword evidence="8 9" id="KW-0472">Membrane</keyword>
<dbReference type="EMBL" id="CP009498">
    <property type="protein sequence ID" value="AKL97927.1"/>
    <property type="molecule type" value="Genomic_DNA"/>
</dbReference>
<proteinExistence type="inferred from homology"/>
<evidence type="ECO:0000313" key="13">
    <source>
        <dbReference type="EMBL" id="AKL97927.1"/>
    </source>
</evidence>
<evidence type="ECO:0000256" key="5">
    <source>
        <dbReference type="ARBA" id="ARBA00022927"/>
    </source>
</evidence>
<evidence type="ECO:0000259" key="10">
    <source>
        <dbReference type="Pfam" id="PF02355"/>
    </source>
</evidence>
<dbReference type="GO" id="GO:0005886">
    <property type="term" value="C:plasma membrane"/>
    <property type="evidence" value="ECO:0007669"/>
    <property type="project" value="UniProtKB-SubCell"/>
</dbReference>
<evidence type="ECO:0000313" key="14">
    <source>
        <dbReference type="Proteomes" id="UP000035337"/>
    </source>
</evidence>
<keyword evidence="7 9" id="KW-0811">Translocation</keyword>
<dbReference type="InterPro" id="IPR048634">
    <property type="entry name" value="SecD_SecF_C"/>
</dbReference>
<dbReference type="GO" id="GO:0015450">
    <property type="term" value="F:protein-transporting ATPase activity"/>
    <property type="evidence" value="ECO:0007669"/>
    <property type="project" value="InterPro"/>
</dbReference>
<organism evidence="13 14">
    <name type="scientific">Endomicrobium proavitum</name>
    <dbReference type="NCBI Taxonomy" id="1408281"/>
    <lineage>
        <taxon>Bacteria</taxon>
        <taxon>Pseudomonadati</taxon>
        <taxon>Elusimicrobiota</taxon>
        <taxon>Endomicrobiia</taxon>
        <taxon>Endomicrobiales</taxon>
        <taxon>Endomicrobiaceae</taxon>
        <taxon>Endomicrobium</taxon>
    </lineage>
</organism>
<evidence type="ECO:0000256" key="9">
    <source>
        <dbReference type="HAMAP-Rule" id="MF_01463"/>
    </source>
</evidence>
<evidence type="ECO:0000256" key="4">
    <source>
        <dbReference type="ARBA" id="ARBA00022692"/>
    </source>
</evidence>
<dbReference type="HAMAP" id="MF_01463_B">
    <property type="entry name" value="SecD_B"/>
    <property type="match status" value="1"/>
</dbReference>
<keyword evidence="6 9" id="KW-1133">Transmembrane helix</keyword>
<dbReference type="SUPFAM" id="SSF82866">
    <property type="entry name" value="Multidrug efflux transporter AcrB transmembrane domain"/>
    <property type="match status" value="1"/>
</dbReference>
<dbReference type="GO" id="GO:0006605">
    <property type="term" value="P:protein targeting"/>
    <property type="evidence" value="ECO:0007669"/>
    <property type="project" value="UniProtKB-UniRule"/>
</dbReference>
<dbReference type="InterPro" id="IPR055344">
    <property type="entry name" value="SecD_SecF_C_bact"/>
</dbReference>
<keyword evidence="2 9" id="KW-0813">Transport</keyword>
<dbReference type="PATRIC" id="fig|1408281.3.peg.563"/>
<dbReference type="Gene3D" id="1.20.1640.10">
    <property type="entry name" value="Multidrug efflux transporter AcrB transmembrane domain"/>
    <property type="match status" value="1"/>
</dbReference>
<dbReference type="GO" id="GO:0043952">
    <property type="term" value="P:protein transport by the Sec complex"/>
    <property type="evidence" value="ECO:0007669"/>
    <property type="project" value="UniProtKB-UniRule"/>
</dbReference>
<feature type="domain" description="Protein translocase subunit SecDF P1" evidence="11">
    <location>
        <begin position="82"/>
        <end position="140"/>
    </location>
</feature>
<dbReference type="Proteomes" id="UP000035337">
    <property type="component" value="Chromosome"/>
</dbReference>
<evidence type="ECO:0000256" key="3">
    <source>
        <dbReference type="ARBA" id="ARBA00022475"/>
    </source>
</evidence>
<protein>
    <recommendedName>
        <fullName evidence="9">Protein translocase subunit SecD</fullName>
    </recommendedName>
</protein>
<gene>
    <name evidence="9 13" type="primary">secD</name>
    <name evidence="13" type="ORF">Epro_0548</name>
</gene>
<comment type="subcellular location">
    <subcellularLocation>
        <location evidence="1 9">Cell membrane</location>
        <topology evidence="1 9">Multi-pass membrane protein</topology>
    </subcellularLocation>
</comment>
<keyword evidence="14" id="KW-1185">Reference proteome</keyword>
<dbReference type="Pfam" id="PF07549">
    <property type="entry name" value="Sec_GG"/>
    <property type="match status" value="1"/>
</dbReference>
<keyword evidence="5 9" id="KW-0653">Protein transport</keyword>
<feature type="transmembrane region" description="Helical" evidence="9">
    <location>
        <begin position="338"/>
        <end position="360"/>
    </location>
</feature>
<sequence length="475" mass="51828">MGKINFKLWVTAVLLVFSVWALYPSVKWSQMSAEKKETAEKEKDTILNRVIRLGLDLKGGTHLLLEVDSSKLDENVKVSDAIDRAIEIIRNRIDEFGVAEPMIARQGDKWIVVQLPGIKDPKAAKELLGKTALLEFRIVDNSKEAGQALALLSDKGITPKEYRANPSKYNDITKLLPAGSSIYESKDASGYYVLDKAVLTGASLVNAKVELNGQFGMPHVSIEFNKDGAKTFADVTGKYRERNLAIVLDDVVQSAPRINSRIPDGKAIIEGNFTADDAKLLATVLRAGALPAPVKVIEERTVGPSLGNDSIQKGFMAAIVGVLAVLLFMIVYYRTSGVIASIALVINLVALMAFMAYFQFTLTLPGVAGIALTLAMAVDANVLILERIREELSSGKTSRVAVDAGYQKVFWTIFDANLTTLIAAVFLFQFGTGPIKGFAVTLSIGLIISMFTAIVVTKLIYEFLFKENLIVKFKI</sequence>
<evidence type="ECO:0000256" key="1">
    <source>
        <dbReference type="ARBA" id="ARBA00004651"/>
    </source>
</evidence>
<feature type="domain" description="Protein export membrane protein SecD/SecF C-terminal" evidence="10">
    <location>
        <begin position="294"/>
        <end position="463"/>
    </location>
</feature>
<dbReference type="InterPro" id="IPR022813">
    <property type="entry name" value="SecD/SecF_arch_bac"/>
</dbReference>
<dbReference type="InterPro" id="IPR001036">
    <property type="entry name" value="Acrflvin-R"/>
</dbReference>
<feature type="transmembrane region" description="Helical" evidence="9">
    <location>
        <begin position="437"/>
        <end position="461"/>
    </location>
</feature>
<dbReference type="KEGG" id="epo:Epro_0548"/>
<dbReference type="Pfam" id="PF22599">
    <property type="entry name" value="SecDF_P1_head"/>
    <property type="match status" value="1"/>
</dbReference>
<dbReference type="NCBIfam" id="TIGR01129">
    <property type="entry name" value="secD"/>
    <property type="match status" value="1"/>
</dbReference>
<feature type="transmembrane region" description="Helical" evidence="9">
    <location>
        <begin position="409"/>
        <end position="431"/>
    </location>
</feature>
<dbReference type="STRING" id="1408281.Epro_0548"/>
<comment type="similarity">
    <text evidence="9">Belongs to the SecD/SecF family. SecD subfamily.</text>
</comment>
<evidence type="ECO:0000259" key="11">
    <source>
        <dbReference type="Pfam" id="PF21760"/>
    </source>
</evidence>
<dbReference type="PRINTS" id="PR00702">
    <property type="entry name" value="ACRIFLAVINRP"/>
</dbReference>
<dbReference type="AlphaFoldDB" id="A0A0G3WJ67"/>
<evidence type="ECO:0000256" key="6">
    <source>
        <dbReference type="ARBA" id="ARBA00022989"/>
    </source>
</evidence>
<dbReference type="Gene3D" id="3.30.70.3400">
    <property type="match status" value="1"/>
</dbReference>
<comment type="subunit">
    <text evidence="9">Forms a complex with SecF. Part of the essential Sec protein translocation apparatus which comprises SecA, SecYEG and auxiliary proteins SecDF. Other proteins may also be involved.</text>
</comment>
<evidence type="ECO:0000256" key="7">
    <source>
        <dbReference type="ARBA" id="ARBA00023010"/>
    </source>
</evidence>
<dbReference type="FunFam" id="1.20.1640.10:FF:000004">
    <property type="entry name" value="Protein translocase subunit SecD"/>
    <property type="match status" value="1"/>
</dbReference>
<dbReference type="GO" id="GO:0065002">
    <property type="term" value="P:intracellular protein transmembrane transport"/>
    <property type="evidence" value="ECO:0007669"/>
    <property type="project" value="UniProtKB-UniRule"/>
</dbReference>
<dbReference type="InterPro" id="IPR048631">
    <property type="entry name" value="SecD_1st"/>
</dbReference>
<evidence type="ECO:0000259" key="12">
    <source>
        <dbReference type="Pfam" id="PF22599"/>
    </source>
</evidence>
<feature type="transmembrane region" description="Helical" evidence="9">
    <location>
        <begin position="366"/>
        <end position="388"/>
    </location>
</feature>
<dbReference type="InterPro" id="IPR022646">
    <property type="entry name" value="SecD/SecF_CS"/>
</dbReference>
<keyword evidence="4 9" id="KW-0812">Transmembrane</keyword>
<reference evidence="13 14" key="1">
    <citation type="submission" date="2014-09" db="EMBL/GenBank/DDBJ databases">
        <title>Complete genome sequence of Endomicrobium proavitum.</title>
        <authorList>
            <person name="Zheng H."/>
        </authorList>
    </citation>
    <scope>NUCLEOTIDE SEQUENCE [LARGE SCALE GENOMIC DNA]</scope>
    <source>
        <strain evidence="13 14">Rsa215</strain>
    </source>
</reference>
<evidence type="ECO:0000256" key="8">
    <source>
        <dbReference type="ARBA" id="ARBA00023136"/>
    </source>
</evidence>
<comment type="caution">
    <text evidence="9">Lacks conserved residue(s) required for the propagation of feature annotation.</text>
</comment>
<dbReference type="InterPro" id="IPR054384">
    <property type="entry name" value="SecDF_P1_head"/>
</dbReference>
<comment type="function">
    <text evidence="9">Part of the Sec protein translocase complex. Interacts with the SecYEG preprotein conducting channel. SecDF uses the proton motive force (PMF) to complete protein translocation after the ATP-dependent function of SecA.</text>
</comment>
<name>A0A0G3WJ67_9BACT</name>